<dbReference type="Gene3D" id="1.10.8.350">
    <property type="entry name" value="Bacterial muramidase"/>
    <property type="match status" value="1"/>
</dbReference>
<feature type="signal peptide" evidence="3">
    <location>
        <begin position="1"/>
        <end position="31"/>
    </location>
</feature>
<dbReference type="GO" id="GO:0008933">
    <property type="term" value="F:peptidoglycan lytic transglycosylase activity"/>
    <property type="evidence" value="ECO:0007669"/>
    <property type="project" value="TreeGrafter"/>
</dbReference>
<evidence type="ECO:0000313" key="6">
    <source>
        <dbReference type="Proteomes" id="UP000030518"/>
    </source>
</evidence>
<keyword evidence="3" id="KW-0732">Signal</keyword>
<dbReference type="PANTHER" id="PTHR30163:SF9">
    <property type="entry name" value="MEMBRANE-BOUND LYTIC MUREIN TRANSGLYCOSYLASE B"/>
    <property type="match status" value="1"/>
</dbReference>
<dbReference type="PROSITE" id="PS51257">
    <property type="entry name" value="PROKAR_LIPOPROTEIN"/>
    <property type="match status" value="1"/>
</dbReference>
<comment type="caution">
    <text evidence="5">The sequence shown here is derived from an EMBL/GenBank/DDBJ whole genome shotgun (WGS) entry which is preliminary data.</text>
</comment>
<dbReference type="InterPro" id="IPR031304">
    <property type="entry name" value="SLT_2"/>
</dbReference>
<dbReference type="InterPro" id="IPR043426">
    <property type="entry name" value="MltB-like"/>
</dbReference>
<feature type="chain" id="PRO_5001996429" evidence="3">
    <location>
        <begin position="32"/>
        <end position="409"/>
    </location>
</feature>
<name>A0A0A2WCW7_9GAMM</name>
<feature type="compositionally biased region" description="Polar residues" evidence="2">
    <location>
        <begin position="396"/>
        <end position="409"/>
    </location>
</feature>
<dbReference type="InterPro" id="IPR011757">
    <property type="entry name" value="Lytic_transglycosylase_MltB"/>
</dbReference>
<feature type="domain" description="Transglycosylase SLT" evidence="4">
    <location>
        <begin position="71"/>
        <end position="371"/>
    </location>
</feature>
<evidence type="ECO:0000256" key="1">
    <source>
        <dbReference type="PIRSR" id="PIRSR611757-1"/>
    </source>
</evidence>
<gene>
    <name evidence="5" type="ORF">LF41_1830</name>
</gene>
<feature type="compositionally biased region" description="Pro residues" evidence="2">
    <location>
        <begin position="53"/>
        <end position="62"/>
    </location>
</feature>
<feature type="region of interest" description="Disordered" evidence="2">
    <location>
        <begin position="389"/>
        <end position="409"/>
    </location>
</feature>
<keyword evidence="6" id="KW-1185">Reference proteome</keyword>
<evidence type="ECO:0000256" key="3">
    <source>
        <dbReference type="SAM" id="SignalP"/>
    </source>
</evidence>
<dbReference type="STRING" id="1300345.LF41_1830"/>
<evidence type="ECO:0000256" key="2">
    <source>
        <dbReference type="SAM" id="MobiDB-lite"/>
    </source>
</evidence>
<dbReference type="NCBIfam" id="TIGR02282">
    <property type="entry name" value="MltB"/>
    <property type="match status" value="1"/>
</dbReference>
<organism evidence="5 6">
    <name type="scientific">Lysobacter dokdonensis DS-58</name>
    <dbReference type="NCBI Taxonomy" id="1300345"/>
    <lineage>
        <taxon>Bacteria</taxon>
        <taxon>Pseudomonadati</taxon>
        <taxon>Pseudomonadota</taxon>
        <taxon>Gammaproteobacteria</taxon>
        <taxon>Lysobacterales</taxon>
        <taxon>Lysobacteraceae</taxon>
        <taxon>Noviluteimonas</taxon>
    </lineage>
</organism>
<dbReference type="EMBL" id="JRKJ01000023">
    <property type="protein sequence ID" value="KGQ17976.1"/>
    <property type="molecule type" value="Genomic_DNA"/>
</dbReference>
<accession>A0A0A2WCW7</accession>
<feature type="compositionally biased region" description="Pro residues" evidence="2">
    <location>
        <begin position="35"/>
        <end position="45"/>
    </location>
</feature>
<proteinExistence type="predicted"/>
<evidence type="ECO:0000259" key="4">
    <source>
        <dbReference type="Pfam" id="PF13406"/>
    </source>
</evidence>
<dbReference type="GO" id="GO:0009253">
    <property type="term" value="P:peptidoglycan catabolic process"/>
    <property type="evidence" value="ECO:0007669"/>
    <property type="project" value="TreeGrafter"/>
</dbReference>
<dbReference type="InterPro" id="IPR023346">
    <property type="entry name" value="Lysozyme-like_dom_sf"/>
</dbReference>
<reference evidence="5 6" key="1">
    <citation type="submission" date="2014-09" db="EMBL/GenBank/DDBJ databases">
        <title>Genome sequences of Lysobacter dokdonensis DS-58.</title>
        <authorList>
            <person name="Kim J.F."/>
            <person name="Kwak M.-J."/>
        </authorList>
    </citation>
    <scope>NUCLEOTIDE SEQUENCE [LARGE SCALE GENOMIC DNA]</scope>
    <source>
        <strain evidence="5 6">DS-58</strain>
    </source>
</reference>
<dbReference type="SUPFAM" id="SSF53955">
    <property type="entry name" value="Lysozyme-like"/>
    <property type="match status" value="1"/>
</dbReference>
<protein>
    <submittedName>
        <fullName evidence="5">Lytic murein transglycosylase B</fullName>
    </submittedName>
</protein>
<dbReference type="CDD" id="cd13399">
    <property type="entry name" value="Slt35-like"/>
    <property type="match status" value="1"/>
</dbReference>
<evidence type="ECO:0000313" key="5">
    <source>
        <dbReference type="EMBL" id="KGQ17976.1"/>
    </source>
</evidence>
<feature type="region of interest" description="Disordered" evidence="2">
    <location>
        <begin position="33"/>
        <end position="62"/>
    </location>
</feature>
<feature type="active site" evidence="1">
    <location>
        <position position="163"/>
    </location>
</feature>
<dbReference type="Proteomes" id="UP000030518">
    <property type="component" value="Unassembled WGS sequence"/>
</dbReference>
<sequence>MHRVVSALHSGAMTYFRAALLIPLAALTACATQAPPSPQTTPPPAATRVAPAPATPAAPIPPQMRDITAARADFVRLTAAKYDIDPAYIESVLGKAQIRDGIIAAMSRPAEAKPWRDYRPIFITQGRIDGGKAFMAKNADALARAEARFGVPAEIITAIIGVETSYGGNKGSYPVIDALYTLAFNYPRTGDPAKVARENQREAFFRDELGQFFALGKETGMDITQLKGSYAGAMGWGQFMPSSYRQYAVDGNNDGKRDLFDNIDDVTESVANYFQKKGGWTRGGPVMAPALRASSAADYSATDIDVMQPYEMFAPLGYSTNIPLAAKTPAQVVRFDGAGGTEYWMVFGNFRAITKYNTSRLYATAVHQLAESIAGRDALVAQQTQQATVPVAPVTSMPTPSTPLQATPP</sequence>
<dbReference type="AlphaFoldDB" id="A0A0A2WCW7"/>
<dbReference type="eggNOG" id="COG2951">
    <property type="taxonomic scope" value="Bacteria"/>
</dbReference>
<dbReference type="PATRIC" id="fig|1300345.3.peg.2877"/>
<dbReference type="Gene3D" id="1.10.530.10">
    <property type="match status" value="1"/>
</dbReference>
<dbReference type="PANTHER" id="PTHR30163">
    <property type="entry name" value="MEMBRANE-BOUND LYTIC MUREIN TRANSGLYCOSYLASE B"/>
    <property type="match status" value="1"/>
</dbReference>
<dbReference type="Pfam" id="PF13406">
    <property type="entry name" value="SLT_2"/>
    <property type="match status" value="1"/>
</dbReference>
<dbReference type="FunFam" id="1.10.8.350:FF:000001">
    <property type="entry name" value="Lytic murein transglycosylase B"/>
    <property type="match status" value="1"/>
</dbReference>